<proteinExistence type="predicted"/>
<name>A0AAE6BRN0_AGRTU</name>
<dbReference type="RefSeq" id="WP_137086403.1">
    <property type="nucleotide sequence ID" value="NZ_CP039908.1"/>
</dbReference>
<evidence type="ECO:0000313" key="1">
    <source>
        <dbReference type="EMBL" id="QCM01783.1"/>
    </source>
</evidence>
<sequence length="246" mass="28324">MKTNKIDEWALSNFIQKASFDIVNSYDKNTSRIQEYISENAFLVTVHLRSYGDCHNIIDAQRRVDKAFAQYHASTLRRHCFTKDKVTRRNKKFQPLAFLAFDIEGSRQNSFHTNPIHPHGHGAVLFHEKTLKNFKDRHHRFLTPEGGYKIPNPTASISLVDFKPVSSICDLAGFLRYSLKVENHLTSNQTNYAPFDFYPASSMDFPFWNRFHETSGWDAQSALCNWIPDFAFHNAVTADATTEVGN</sequence>
<gene>
    <name evidence="1" type="ORF">CFBP6624_16230</name>
</gene>
<evidence type="ECO:0000313" key="2">
    <source>
        <dbReference type="Proteomes" id="UP000298646"/>
    </source>
</evidence>
<reference evidence="1 2" key="1">
    <citation type="submission" date="2019-04" db="EMBL/GenBank/DDBJ databases">
        <title>Complete genome sequence of Agrobacterium tumefaciens CFBP6624.</title>
        <authorList>
            <person name="Haryono M."/>
            <person name="Lin Y.-C."/>
            <person name="Lai E.-M."/>
            <person name="Kuo C.-H."/>
        </authorList>
    </citation>
    <scope>NUCLEOTIDE SEQUENCE [LARGE SCALE GENOMIC DNA]</scope>
    <source>
        <strain evidence="1 2">CFBP6624</strain>
    </source>
</reference>
<dbReference type="EMBL" id="CP039908">
    <property type="protein sequence ID" value="QCM01783.1"/>
    <property type="molecule type" value="Genomic_DNA"/>
</dbReference>
<dbReference type="Proteomes" id="UP000298646">
    <property type="component" value="Chromosome linear"/>
</dbReference>
<dbReference type="AlphaFoldDB" id="A0AAE6BRN0"/>
<accession>A0AAE6BRN0</accession>
<organism evidence="1 2">
    <name type="scientific">Agrobacterium tumefaciens</name>
    <dbReference type="NCBI Taxonomy" id="358"/>
    <lineage>
        <taxon>Bacteria</taxon>
        <taxon>Pseudomonadati</taxon>
        <taxon>Pseudomonadota</taxon>
        <taxon>Alphaproteobacteria</taxon>
        <taxon>Hyphomicrobiales</taxon>
        <taxon>Rhizobiaceae</taxon>
        <taxon>Rhizobium/Agrobacterium group</taxon>
        <taxon>Agrobacterium</taxon>
        <taxon>Agrobacterium tumefaciens complex</taxon>
    </lineage>
</organism>
<protein>
    <submittedName>
        <fullName evidence="1">Uncharacterized protein</fullName>
    </submittedName>
</protein>